<dbReference type="EMBL" id="CP086136">
    <property type="protein sequence ID" value="UEM16592.1"/>
    <property type="molecule type" value="Genomic_DNA"/>
</dbReference>
<dbReference type="Proteomes" id="UP000664702">
    <property type="component" value="Chromosome"/>
</dbReference>
<accession>A0A939S4W9</accession>
<evidence type="ECO:0000313" key="1">
    <source>
        <dbReference type="EMBL" id="MBO1863816.1"/>
    </source>
</evidence>
<name>A0A939S4W9_9BRAD</name>
<dbReference type="EMBL" id="JAGEMI010000001">
    <property type="protein sequence ID" value="MBO1863816.1"/>
    <property type="molecule type" value="Genomic_DNA"/>
</dbReference>
<evidence type="ECO:0000313" key="3">
    <source>
        <dbReference type="Proteomes" id="UP000664702"/>
    </source>
</evidence>
<reference evidence="1" key="1">
    <citation type="submission" date="2021-03" db="EMBL/GenBank/DDBJ databases">
        <title>Whole Genome Sequence of Bradyrhizobium sp. Strain 144S4.</title>
        <authorList>
            <person name="Bromfield E.S.P."/>
            <person name="Cloutier S."/>
        </authorList>
    </citation>
    <scope>NUCLEOTIDE SEQUENCE [LARGE SCALE GENOMIC DNA]</scope>
    <source>
        <strain evidence="1">144S4</strain>
    </source>
</reference>
<dbReference type="RefSeq" id="WP_208086229.1">
    <property type="nucleotide sequence ID" value="NZ_CP086136.1"/>
</dbReference>
<dbReference type="AlphaFoldDB" id="A0A939S4W9"/>
<dbReference type="KEGG" id="bban:J4G43_021690"/>
<organism evidence="1">
    <name type="scientific">Bradyrhizobium barranii subsp. barranii</name>
    <dbReference type="NCBI Taxonomy" id="2823807"/>
    <lineage>
        <taxon>Bacteria</taxon>
        <taxon>Pseudomonadati</taxon>
        <taxon>Pseudomonadota</taxon>
        <taxon>Alphaproteobacteria</taxon>
        <taxon>Hyphomicrobiales</taxon>
        <taxon>Nitrobacteraceae</taxon>
        <taxon>Bradyrhizobium</taxon>
        <taxon>Bradyrhizobium barranii</taxon>
    </lineage>
</organism>
<evidence type="ECO:0000313" key="2">
    <source>
        <dbReference type="EMBL" id="UEM16592.1"/>
    </source>
</evidence>
<proteinExistence type="predicted"/>
<protein>
    <submittedName>
        <fullName evidence="1">Uncharacterized protein</fullName>
    </submittedName>
</protein>
<reference evidence="2 3" key="2">
    <citation type="journal article" date="2022" name="Int. J. Syst. Evol. Microbiol.">
        <title>Strains of Bradyrhizobium barranii sp. nov. associated with legumes native to Canada are symbionts of soybeans and belong to different subspecies (subsp. barranii subsp. nov. and subsp. apii subsp. nov.) and symbiovars (sv. glycinearum and sv. septentrionale).</title>
        <authorList>
            <person name="Bromfield E.S.P."/>
            <person name="Cloutier S."/>
            <person name="Wasai-Hara S."/>
            <person name="Minamisawa K."/>
        </authorList>
    </citation>
    <scope>NUCLEOTIDE SEQUENCE [LARGE SCALE GENOMIC DNA]</scope>
    <source>
        <strain evidence="2 3">144S4</strain>
    </source>
</reference>
<sequence length="89" mass="9337">MLIADDRYFALVTTLTDAHAGSDSYAVMGRAWVESQIQVALCAADIYPASSADCEPDHPAIVLHGEKPSAELVAEIDQALAGLGSALLH</sequence>
<gene>
    <name evidence="2" type="ORF">J4G43_021690</name>
    <name evidence="1" type="ORF">J4G43_23740</name>
</gene>